<keyword evidence="2" id="KW-1185">Reference proteome</keyword>
<organism evidence="1 2">
    <name type="scientific">Halteria grandinella</name>
    <dbReference type="NCBI Taxonomy" id="5974"/>
    <lineage>
        <taxon>Eukaryota</taxon>
        <taxon>Sar</taxon>
        <taxon>Alveolata</taxon>
        <taxon>Ciliophora</taxon>
        <taxon>Intramacronucleata</taxon>
        <taxon>Spirotrichea</taxon>
        <taxon>Stichotrichia</taxon>
        <taxon>Sporadotrichida</taxon>
        <taxon>Halteriidae</taxon>
        <taxon>Halteria</taxon>
    </lineage>
</organism>
<protein>
    <submittedName>
        <fullName evidence="1">Uncharacterized protein</fullName>
    </submittedName>
</protein>
<name>A0A8J8P497_HALGN</name>
<evidence type="ECO:0000313" key="2">
    <source>
        <dbReference type="Proteomes" id="UP000785679"/>
    </source>
</evidence>
<evidence type="ECO:0000313" key="1">
    <source>
        <dbReference type="EMBL" id="TNV86668.1"/>
    </source>
</evidence>
<dbReference type="EMBL" id="RRYP01000918">
    <property type="protein sequence ID" value="TNV86668.1"/>
    <property type="molecule type" value="Genomic_DNA"/>
</dbReference>
<gene>
    <name evidence="1" type="ORF">FGO68_gene12560</name>
</gene>
<reference evidence="1" key="1">
    <citation type="submission" date="2019-06" db="EMBL/GenBank/DDBJ databases">
        <authorList>
            <person name="Zheng W."/>
        </authorList>
    </citation>
    <scope>NUCLEOTIDE SEQUENCE</scope>
    <source>
        <strain evidence="1">QDHG01</strain>
    </source>
</reference>
<sequence length="408" mass="46735">MSVHKFTKIPQYSAISTAQDTQIGLTLLSPNSLISRFNLSPNGSGVFSDVRANKRTRPMTSMGSKQNRRNIANTAFMSPLNNSMVSRDIDIKSEPMNVGKVKRPGTSLGHQKNFDLTQTVSMFKAPKKKKGKSLNSSMRCQNTKFIFSEELSVQKATASFKNKLKQNGQQNHRNKSFGLTTKAKNTYNTKLHKQKQLFEEDKKKAGQPIKEESQKQLYSKFFKDFFENPKHKKEFDVKLADKLIEKYSSQFDTMKASSLSKDRSPMYISLDRRKAFINQSDGATGFFSKKNSRDECDGLLQQRLYTKIQQQQKPVHQIIKPTKQKLPSPLIHYQEDSSSDEEKFRTQKFEECFPEAYKIIVKHTPAKQAQSRTAQLGQIMNEGGLNIRGTSTMINLKIQQLRQKLIHR</sequence>
<accession>A0A8J8P497</accession>
<proteinExistence type="predicted"/>
<dbReference type="Proteomes" id="UP000785679">
    <property type="component" value="Unassembled WGS sequence"/>
</dbReference>
<comment type="caution">
    <text evidence="1">The sequence shown here is derived from an EMBL/GenBank/DDBJ whole genome shotgun (WGS) entry which is preliminary data.</text>
</comment>
<dbReference type="AlphaFoldDB" id="A0A8J8P497"/>